<comment type="caution">
    <text evidence="3">The sequence shown here is derived from an EMBL/GenBank/DDBJ whole genome shotgun (WGS) entry which is preliminary data.</text>
</comment>
<evidence type="ECO:0000313" key="3">
    <source>
        <dbReference type="EMBL" id="CAF0939107.1"/>
    </source>
</evidence>
<evidence type="ECO:0000259" key="2">
    <source>
        <dbReference type="Pfam" id="PF00024"/>
    </source>
</evidence>
<gene>
    <name evidence="3" type="ORF">IZO911_LOCUS14327</name>
</gene>
<dbReference type="Proteomes" id="UP000663860">
    <property type="component" value="Unassembled WGS sequence"/>
</dbReference>
<sequence>MYLLSTYIFTFTVNAIVITEIHRSSLYYPLSSSAFLGNTTWSTDVSIQSCIWECVYENECQTAIYFNDEKTCSMFADYCQSGSIQSSGNIRASVICYRQNSATTSTSSSTDSSTSISTTTSTASGVSISSGRGPYYAYDDIFISCSLPLTNVTIQITVSKTVGATFNGYSNTFPAGQTTESYIDNGTDIIYTWTIIGGQTINCVSSTYQIEAQYHLLGTSQPNNVDSYTTIIETSNGVTTVNSGYF</sequence>
<dbReference type="Pfam" id="PF00024">
    <property type="entry name" value="PAN_1"/>
    <property type="match status" value="1"/>
</dbReference>
<proteinExistence type="predicted"/>
<feature type="domain" description="Apple" evidence="2">
    <location>
        <begin position="34"/>
        <end position="87"/>
    </location>
</feature>
<dbReference type="EMBL" id="CAJNOE010000119">
    <property type="protein sequence ID" value="CAF0939107.1"/>
    <property type="molecule type" value="Genomic_DNA"/>
</dbReference>
<protein>
    <recommendedName>
        <fullName evidence="2">Apple domain-containing protein</fullName>
    </recommendedName>
</protein>
<reference evidence="3" key="1">
    <citation type="submission" date="2021-02" db="EMBL/GenBank/DDBJ databases">
        <authorList>
            <person name="Nowell W R."/>
        </authorList>
    </citation>
    <scope>NUCLEOTIDE SEQUENCE</scope>
</reference>
<evidence type="ECO:0000256" key="1">
    <source>
        <dbReference type="SAM" id="MobiDB-lite"/>
    </source>
</evidence>
<name>A0A814C4H8_9BILA</name>
<accession>A0A814C4H8</accession>
<evidence type="ECO:0000313" key="4">
    <source>
        <dbReference type="Proteomes" id="UP000663860"/>
    </source>
</evidence>
<dbReference type="InterPro" id="IPR003609">
    <property type="entry name" value="Pan_app"/>
</dbReference>
<feature type="region of interest" description="Disordered" evidence="1">
    <location>
        <begin position="103"/>
        <end position="127"/>
    </location>
</feature>
<dbReference type="AlphaFoldDB" id="A0A814C4H8"/>
<organism evidence="3 4">
    <name type="scientific">Adineta steineri</name>
    <dbReference type="NCBI Taxonomy" id="433720"/>
    <lineage>
        <taxon>Eukaryota</taxon>
        <taxon>Metazoa</taxon>
        <taxon>Spiralia</taxon>
        <taxon>Gnathifera</taxon>
        <taxon>Rotifera</taxon>
        <taxon>Eurotatoria</taxon>
        <taxon>Bdelloidea</taxon>
        <taxon>Adinetida</taxon>
        <taxon>Adinetidae</taxon>
        <taxon>Adineta</taxon>
    </lineage>
</organism>